<keyword evidence="3" id="KW-1185">Reference proteome</keyword>
<feature type="compositionally biased region" description="Low complexity" evidence="1">
    <location>
        <begin position="487"/>
        <end position="505"/>
    </location>
</feature>
<feature type="compositionally biased region" description="Low complexity" evidence="1">
    <location>
        <begin position="440"/>
        <end position="472"/>
    </location>
</feature>
<feature type="compositionally biased region" description="Basic and acidic residues" evidence="1">
    <location>
        <begin position="358"/>
        <end position="386"/>
    </location>
</feature>
<dbReference type="InterPro" id="IPR011011">
    <property type="entry name" value="Znf_FYVE_PHD"/>
</dbReference>
<feature type="compositionally biased region" description="Low complexity" evidence="1">
    <location>
        <begin position="405"/>
        <end position="419"/>
    </location>
</feature>
<proteinExistence type="predicted"/>
<dbReference type="Proteomes" id="UP000762676">
    <property type="component" value="Unassembled WGS sequence"/>
</dbReference>
<dbReference type="Gene3D" id="3.30.40.10">
    <property type="entry name" value="Zinc/RING finger domain, C3HC4 (zinc finger)"/>
    <property type="match status" value="1"/>
</dbReference>
<evidence type="ECO:0000256" key="1">
    <source>
        <dbReference type="SAM" id="MobiDB-lite"/>
    </source>
</evidence>
<accession>A0AAV4F161</accession>
<protein>
    <submittedName>
        <fullName evidence="2">Integrator complex subunit 12</fullName>
    </submittedName>
</protein>
<feature type="compositionally biased region" description="Low complexity" evidence="1">
    <location>
        <begin position="232"/>
        <end position="246"/>
    </location>
</feature>
<dbReference type="InterPro" id="IPR013083">
    <property type="entry name" value="Znf_RING/FYVE/PHD"/>
</dbReference>
<dbReference type="PANTHER" id="PTHR47027">
    <property type="entry name" value="REVERSE TRANSCRIPTASE DOMAIN-CONTAINING PROTEIN"/>
    <property type="match status" value="1"/>
</dbReference>
<comment type="caution">
    <text evidence="2">The sequence shown here is derived from an EMBL/GenBank/DDBJ whole genome shotgun (WGS) entry which is preliminary data.</text>
</comment>
<dbReference type="EMBL" id="BMAT01011069">
    <property type="protein sequence ID" value="GFR66186.1"/>
    <property type="molecule type" value="Genomic_DNA"/>
</dbReference>
<feature type="compositionally biased region" description="Polar residues" evidence="1">
    <location>
        <begin position="258"/>
        <end position="287"/>
    </location>
</feature>
<name>A0AAV4F161_9GAST</name>
<feature type="compositionally biased region" description="Basic and acidic residues" evidence="1">
    <location>
        <begin position="420"/>
        <end position="439"/>
    </location>
</feature>
<reference evidence="2 3" key="1">
    <citation type="journal article" date="2021" name="Elife">
        <title>Chloroplast acquisition without the gene transfer in kleptoplastic sea slugs, Plakobranchus ocellatus.</title>
        <authorList>
            <person name="Maeda T."/>
            <person name="Takahashi S."/>
            <person name="Yoshida T."/>
            <person name="Shimamura S."/>
            <person name="Takaki Y."/>
            <person name="Nagai Y."/>
            <person name="Toyoda A."/>
            <person name="Suzuki Y."/>
            <person name="Arimoto A."/>
            <person name="Ishii H."/>
            <person name="Satoh N."/>
            <person name="Nishiyama T."/>
            <person name="Hasebe M."/>
            <person name="Maruyama T."/>
            <person name="Minagawa J."/>
            <person name="Obokata J."/>
            <person name="Shigenobu S."/>
        </authorList>
    </citation>
    <scope>NUCLEOTIDE SEQUENCE [LARGE SCALE GENOMIC DNA]</scope>
</reference>
<sequence>MEVSSEKSKVMVGSERVNDASTTMDDEPLELVHKFKYLGATLHEDGSSTVEVRTRIALATAAFAKLGKIWKSSISFKAKHKLFRSFVSSILTYGCETWTLLADTERRIQAFENKCLRKLLRISYKDHVTNESVRELVVAYVGPQEPLLATVKRRKLAWFGHLTRHDSLSKTILQGTVEGKCRRGRQKKAWCDNIKEWTGMECHKPPVAEETVNDPRNVWYCNRCQKMLQKKQQQAAQKPVAKPTKPSASLMSGKDNGASLSLSSKPFKTESSSLPLGSMAASSTTSQAFRKIDPKVIVPPKETNSQSKPILGLAGLAANLTKPQSKSGSSHRKSDQKGGDNSFKSAKLDSSKPSTKTDSSHSSKSKTDEKRSEKPSSSSEKERKYESGSSKSSSGSGKDEKKSSNIESLSKSSSSTSAFDKSDKKSSESSTSKSDKKSMSSESSKSSASGSSSGLRLDLPSSSSSSSTSVSSRNSPLQAVTPETPGSPSVPLSSKLVASAASSSSDKNKKAMANLSMITANKRMQMMMKKAQAKPSEKKVHIK</sequence>
<feature type="region of interest" description="Disordered" evidence="1">
    <location>
        <begin position="232"/>
        <end position="287"/>
    </location>
</feature>
<dbReference type="AlphaFoldDB" id="A0AAV4F161"/>
<dbReference type="PANTHER" id="PTHR47027:SF20">
    <property type="entry name" value="REVERSE TRANSCRIPTASE-LIKE PROTEIN WITH RNA-DIRECTED DNA POLYMERASE DOMAIN"/>
    <property type="match status" value="1"/>
</dbReference>
<feature type="region of interest" description="Disordered" evidence="1">
    <location>
        <begin position="321"/>
        <end position="513"/>
    </location>
</feature>
<dbReference type="SUPFAM" id="SSF57903">
    <property type="entry name" value="FYVE/PHD zinc finger"/>
    <property type="match status" value="1"/>
</dbReference>
<evidence type="ECO:0000313" key="3">
    <source>
        <dbReference type="Proteomes" id="UP000762676"/>
    </source>
</evidence>
<feature type="compositionally biased region" description="Low complexity" evidence="1">
    <location>
        <begin position="387"/>
        <end position="396"/>
    </location>
</feature>
<gene>
    <name evidence="2" type="ORF">ElyMa_005552500</name>
</gene>
<organism evidence="2 3">
    <name type="scientific">Elysia marginata</name>
    <dbReference type="NCBI Taxonomy" id="1093978"/>
    <lineage>
        <taxon>Eukaryota</taxon>
        <taxon>Metazoa</taxon>
        <taxon>Spiralia</taxon>
        <taxon>Lophotrochozoa</taxon>
        <taxon>Mollusca</taxon>
        <taxon>Gastropoda</taxon>
        <taxon>Heterobranchia</taxon>
        <taxon>Euthyneura</taxon>
        <taxon>Panpulmonata</taxon>
        <taxon>Sacoglossa</taxon>
        <taxon>Placobranchoidea</taxon>
        <taxon>Plakobranchidae</taxon>
        <taxon>Elysia</taxon>
    </lineage>
</organism>
<evidence type="ECO:0000313" key="2">
    <source>
        <dbReference type="EMBL" id="GFR66186.1"/>
    </source>
</evidence>